<evidence type="ECO:0000313" key="4">
    <source>
        <dbReference type="EMBL" id="CAG7817683.1"/>
    </source>
</evidence>
<dbReference type="Pfam" id="PF16028">
    <property type="entry name" value="SLC3A2_N"/>
    <property type="match status" value="1"/>
</dbReference>
<accession>A0A8J2L8H8</accession>
<dbReference type="InterPro" id="IPR006047">
    <property type="entry name" value="GH13_cat_dom"/>
</dbReference>
<dbReference type="AlphaFoldDB" id="A0A8J2L8H8"/>
<dbReference type="Proteomes" id="UP000708208">
    <property type="component" value="Unassembled WGS sequence"/>
</dbReference>
<keyword evidence="5" id="KW-1185">Reference proteome</keyword>
<dbReference type="GO" id="GO:0005975">
    <property type="term" value="P:carbohydrate metabolic process"/>
    <property type="evidence" value="ECO:0007669"/>
    <property type="project" value="InterPro"/>
</dbReference>
<dbReference type="OrthoDB" id="204980at2759"/>
<name>A0A8J2L8H8_9HEXA</name>
<protein>
    <recommendedName>
        <fullName evidence="6">Glycosyl hydrolase family 13 catalytic domain-containing protein</fullName>
    </recommendedName>
</protein>
<comment type="caution">
    <text evidence="4">The sequence shown here is derived from an EMBL/GenBank/DDBJ whole genome shotgun (WGS) entry which is preliminary data.</text>
</comment>
<evidence type="ECO:0000313" key="5">
    <source>
        <dbReference type="Proteomes" id="UP000708208"/>
    </source>
</evidence>
<keyword evidence="1" id="KW-0812">Transmembrane</keyword>
<reference evidence="4" key="1">
    <citation type="submission" date="2021-06" db="EMBL/GenBank/DDBJ databases">
        <authorList>
            <person name="Hodson N. C."/>
            <person name="Mongue J. A."/>
            <person name="Jaron S. K."/>
        </authorList>
    </citation>
    <scope>NUCLEOTIDE SEQUENCE</scope>
</reference>
<feature type="domain" description="Solute carrier family 3 member 2 N-terminal" evidence="3">
    <location>
        <begin position="108"/>
        <end position="151"/>
    </location>
</feature>
<dbReference type="Pfam" id="PF00128">
    <property type="entry name" value="Alpha-amylase"/>
    <property type="match status" value="1"/>
</dbReference>
<dbReference type="InterPro" id="IPR031984">
    <property type="entry name" value="SLC3A2_N"/>
</dbReference>
<gene>
    <name evidence="4" type="ORF">AFUS01_LOCUS28235</name>
</gene>
<sequence>FGCRVYKSSGISSGISSGQEDMRSLINSESTVSFISRSERSGGEVTSGSTTGRFWQYLKSRGRTTLHEFPQGNQALSNYCKFIPESGPSNGDATVETGVSGAHSTNGKHANDPWWVKYRGNILFILFGMLLFLAILAIILVVILNGPKSAKTITVIDTNELIGPTEGPYYHIDLSGFGGKLQGVSNENIAYLEALGVKSVIISQVLEFDDASSKGVVNFTKVDGEYGDQSEFTDLVSRLKEKGTYASL</sequence>
<feature type="transmembrane region" description="Helical" evidence="1">
    <location>
        <begin position="122"/>
        <end position="144"/>
    </location>
</feature>
<dbReference type="EMBL" id="CAJVCH010400841">
    <property type="protein sequence ID" value="CAG7817683.1"/>
    <property type="molecule type" value="Genomic_DNA"/>
</dbReference>
<evidence type="ECO:0000256" key="1">
    <source>
        <dbReference type="SAM" id="Phobius"/>
    </source>
</evidence>
<keyword evidence="1" id="KW-1133">Transmembrane helix</keyword>
<evidence type="ECO:0000259" key="3">
    <source>
        <dbReference type="Pfam" id="PF16028"/>
    </source>
</evidence>
<evidence type="ECO:0000259" key="2">
    <source>
        <dbReference type="Pfam" id="PF00128"/>
    </source>
</evidence>
<feature type="non-terminal residue" evidence="4">
    <location>
        <position position="1"/>
    </location>
</feature>
<feature type="domain" description="Glycosyl hydrolase family 13 catalytic" evidence="2">
    <location>
        <begin position="179"/>
        <end position="244"/>
    </location>
</feature>
<organism evidence="4 5">
    <name type="scientific">Allacma fusca</name>
    <dbReference type="NCBI Taxonomy" id="39272"/>
    <lineage>
        <taxon>Eukaryota</taxon>
        <taxon>Metazoa</taxon>
        <taxon>Ecdysozoa</taxon>
        <taxon>Arthropoda</taxon>
        <taxon>Hexapoda</taxon>
        <taxon>Collembola</taxon>
        <taxon>Symphypleona</taxon>
        <taxon>Sminthuridae</taxon>
        <taxon>Allacma</taxon>
    </lineage>
</organism>
<proteinExistence type="predicted"/>
<keyword evidence="1" id="KW-0472">Membrane</keyword>
<evidence type="ECO:0008006" key="6">
    <source>
        <dbReference type="Google" id="ProtNLM"/>
    </source>
</evidence>